<reference evidence="2" key="1">
    <citation type="submission" date="2021-03" db="EMBL/GenBank/DDBJ databases">
        <title>Comparative genomics and phylogenomic investigation of the class Geoglossomycetes provide insights into ecological specialization and systematics.</title>
        <authorList>
            <person name="Melie T."/>
            <person name="Pirro S."/>
            <person name="Miller A.N."/>
            <person name="Quandt A."/>
        </authorList>
    </citation>
    <scope>NUCLEOTIDE SEQUENCE</scope>
    <source>
        <strain evidence="2">CAQ_001_2017</strain>
    </source>
</reference>
<dbReference type="Proteomes" id="UP000750711">
    <property type="component" value="Unassembled WGS sequence"/>
</dbReference>
<dbReference type="EMBL" id="JAGHQM010000722">
    <property type="protein sequence ID" value="KAH0558840.1"/>
    <property type="molecule type" value="Genomic_DNA"/>
</dbReference>
<evidence type="ECO:0000256" key="1">
    <source>
        <dbReference type="SAM" id="MobiDB-lite"/>
    </source>
</evidence>
<comment type="caution">
    <text evidence="2">The sequence shown here is derived from an EMBL/GenBank/DDBJ whole genome shotgun (WGS) entry which is preliminary data.</text>
</comment>
<protein>
    <submittedName>
        <fullName evidence="2">Uncharacterized protein</fullName>
    </submittedName>
</protein>
<evidence type="ECO:0000313" key="2">
    <source>
        <dbReference type="EMBL" id="KAH0558840.1"/>
    </source>
</evidence>
<feature type="compositionally biased region" description="Acidic residues" evidence="1">
    <location>
        <begin position="126"/>
        <end position="149"/>
    </location>
</feature>
<sequence>MVIFVESRSWPTQSATSVRAYCVRSFRPPPSFQDEEVPCAHTAFLQEPRGGLGLSRQRAYQTQDRPAPLFNVLDDIAVGIKENNKLLRYVAGLPQAPERSPTPSNSGDEADRADDDDEGSSSPVVEEPEEEEKEEDGDDDDNEFVDAEE</sequence>
<dbReference type="AlphaFoldDB" id="A0A9P8LAU3"/>
<name>A0A9P8LAU3_9PEZI</name>
<proteinExistence type="predicted"/>
<keyword evidence="3" id="KW-1185">Reference proteome</keyword>
<evidence type="ECO:0000313" key="3">
    <source>
        <dbReference type="Proteomes" id="UP000750711"/>
    </source>
</evidence>
<gene>
    <name evidence="2" type="ORF">GP486_004519</name>
</gene>
<accession>A0A9P8LAU3</accession>
<feature type="region of interest" description="Disordered" evidence="1">
    <location>
        <begin position="91"/>
        <end position="149"/>
    </location>
</feature>
<organism evidence="2 3">
    <name type="scientific">Trichoglossum hirsutum</name>
    <dbReference type="NCBI Taxonomy" id="265104"/>
    <lineage>
        <taxon>Eukaryota</taxon>
        <taxon>Fungi</taxon>
        <taxon>Dikarya</taxon>
        <taxon>Ascomycota</taxon>
        <taxon>Pezizomycotina</taxon>
        <taxon>Geoglossomycetes</taxon>
        <taxon>Geoglossales</taxon>
        <taxon>Geoglossaceae</taxon>
        <taxon>Trichoglossum</taxon>
    </lineage>
</organism>